<evidence type="ECO:0000256" key="5">
    <source>
        <dbReference type="ARBA" id="ARBA00023180"/>
    </source>
</evidence>
<dbReference type="SUPFAM" id="SSF53474">
    <property type="entry name" value="alpha/beta-Hydrolases"/>
    <property type="match status" value="1"/>
</dbReference>
<gene>
    <name evidence="6" type="ORF">BJ085DRAFT_11856</name>
</gene>
<dbReference type="InterPro" id="IPR008758">
    <property type="entry name" value="Peptidase_S28"/>
</dbReference>
<dbReference type="Gene3D" id="1.20.120.980">
    <property type="entry name" value="Serine carboxypeptidase S28, SKS domain"/>
    <property type="match status" value="1"/>
</dbReference>
<dbReference type="PANTHER" id="PTHR11010">
    <property type="entry name" value="PROTEASE S28 PRO-X CARBOXYPEPTIDASE-RELATED"/>
    <property type="match status" value="1"/>
</dbReference>
<dbReference type="PANTHER" id="PTHR11010:SF117">
    <property type="entry name" value="SERINE PROTEASE 16"/>
    <property type="match status" value="1"/>
</dbReference>
<evidence type="ECO:0000256" key="2">
    <source>
        <dbReference type="ARBA" id="ARBA00022670"/>
    </source>
</evidence>
<feature type="non-terminal residue" evidence="6">
    <location>
        <position position="378"/>
    </location>
</feature>
<protein>
    <submittedName>
        <fullName evidence="6">Peptidase S28</fullName>
    </submittedName>
</protein>
<dbReference type="GO" id="GO:0006508">
    <property type="term" value="P:proteolysis"/>
    <property type="evidence" value="ECO:0007669"/>
    <property type="project" value="UniProtKB-KW"/>
</dbReference>
<dbReference type="AlphaFoldDB" id="A0A4P9ZY03"/>
<proteinExistence type="inferred from homology"/>
<dbReference type="EMBL" id="ML002354">
    <property type="protein sequence ID" value="RKP38553.1"/>
    <property type="molecule type" value="Genomic_DNA"/>
</dbReference>
<accession>A0A4P9ZY03</accession>
<sequence>FNQRVDHFGFYKDTFPQLYFMNDTHYKPGGPVYLYSPGESSNRVATVKRGFLLTLAKETNGLVFSLEHRYYGKSNPVPDLSPRNMRYLSVAQALEDTANFILTAPLPAAVARAGPRDKLRWIVVGGSYAGNLAAWMRLKYPELVFAAYSSSGPVRAKYDYYEYDLAVRERLPCRDQVQAAIEQVDAVLASDDADQIALAQNIFGLQALDRVADFAGALVDQISYLVQYYAPPLKGKADTIEDFCQYFSNHTQPIDALAAATKQYISANKYNVLERFDTYRGASNYTLGQAGRSWFYQTCTEFGYWQTAPRFPMPSLRSKLVDIEYNEGPCRAFFGSQVRTPVDTDRINFAYGADTLEVSRVYFVNGEFDPWRKLSVSS</sequence>
<dbReference type="Gene3D" id="3.40.50.1820">
    <property type="entry name" value="alpha/beta hydrolase"/>
    <property type="match status" value="1"/>
</dbReference>
<dbReference type="InterPro" id="IPR029058">
    <property type="entry name" value="AB_hydrolase_fold"/>
</dbReference>
<keyword evidence="5" id="KW-0325">Glycoprotein</keyword>
<keyword evidence="3" id="KW-0732">Signal</keyword>
<dbReference type="Proteomes" id="UP000268162">
    <property type="component" value="Unassembled WGS sequence"/>
</dbReference>
<keyword evidence="7" id="KW-1185">Reference proteome</keyword>
<dbReference type="InterPro" id="IPR042269">
    <property type="entry name" value="Ser_carbopepase_S28_SKS"/>
</dbReference>
<keyword evidence="2" id="KW-0645">Protease</keyword>
<evidence type="ECO:0000256" key="3">
    <source>
        <dbReference type="ARBA" id="ARBA00022729"/>
    </source>
</evidence>
<name>A0A4P9ZY03_9FUNG</name>
<organism evidence="6 7">
    <name type="scientific">Dimargaris cristalligena</name>
    <dbReference type="NCBI Taxonomy" id="215637"/>
    <lineage>
        <taxon>Eukaryota</taxon>
        <taxon>Fungi</taxon>
        <taxon>Fungi incertae sedis</taxon>
        <taxon>Zoopagomycota</taxon>
        <taxon>Kickxellomycotina</taxon>
        <taxon>Dimargaritomycetes</taxon>
        <taxon>Dimargaritales</taxon>
        <taxon>Dimargaritaceae</taxon>
        <taxon>Dimargaris</taxon>
    </lineage>
</organism>
<dbReference type="GO" id="GO:0070008">
    <property type="term" value="F:serine-type exopeptidase activity"/>
    <property type="evidence" value="ECO:0007669"/>
    <property type="project" value="InterPro"/>
</dbReference>
<reference evidence="7" key="1">
    <citation type="journal article" date="2018" name="Nat. Microbiol.">
        <title>Leveraging single-cell genomics to expand the fungal tree of life.</title>
        <authorList>
            <person name="Ahrendt S.R."/>
            <person name="Quandt C.A."/>
            <person name="Ciobanu D."/>
            <person name="Clum A."/>
            <person name="Salamov A."/>
            <person name="Andreopoulos B."/>
            <person name="Cheng J.F."/>
            <person name="Woyke T."/>
            <person name="Pelin A."/>
            <person name="Henrissat B."/>
            <person name="Reynolds N.K."/>
            <person name="Benny G.L."/>
            <person name="Smith M.E."/>
            <person name="James T.Y."/>
            <person name="Grigoriev I.V."/>
        </authorList>
    </citation>
    <scope>NUCLEOTIDE SEQUENCE [LARGE SCALE GENOMIC DNA]</scope>
    <source>
        <strain evidence="7">RSA 468</strain>
    </source>
</reference>
<evidence type="ECO:0000313" key="6">
    <source>
        <dbReference type="EMBL" id="RKP38553.1"/>
    </source>
</evidence>
<evidence type="ECO:0000313" key="7">
    <source>
        <dbReference type="Proteomes" id="UP000268162"/>
    </source>
</evidence>
<evidence type="ECO:0000256" key="4">
    <source>
        <dbReference type="ARBA" id="ARBA00022801"/>
    </source>
</evidence>
<dbReference type="GO" id="GO:0008239">
    <property type="term" value="F:dipeptidyl-peptidase activity"/>
    <property type="evidence" value="ECO:0007669"/>
    <property type="project" value="TreeGrafter"/>
</dbReference>
<feature type="non-terminal residue" evidence="6">
    <location>
        <position position="1"/>
    </location>
</feature>
<comment type="similarity">
    <text evidence="1">Belongs to the peptidase S28 family.</text>
</comment>
<dbReference type="Pfam" id="PF05577">
    <property type="entry name" value="Peptidase_S28"/>
    <property type="match status" value="1"/>
</dbReference>
<keyword evidence="4" id="KW-0378">Hydrolase</keyword>
<evidence type="ECO:0000256" key="1">
    <source>
        <dbReference type="ARBA" id="ARBA00011079"/>
    </source>
</evidence>